<name>A0A0C3CNI1_PILCF</name>
<evidence type="ECO:0000256" key="7">
    <source>
        <dbReference type="ARBA" id="ARBA00023136"/>
    </source>
</evidence>
<evidence type="ECO:0000256" key="8">
    <source>
        <dbReference type="ARBA" id="ARBA00045608"/>
    </source>
</evidence>
<dbReference type="PANTHER" id="PTHR13085">
    <property type="entry name" value="MICROSOMAL SIGNAL PEPTIDASE 25 KDA SUBUNIT"/>
    <property type="match status" value="1"/>
</dbReference>
<dbReference type="PANTHER" id="PTHR13085:SF0">
    <property type="entry name" value="SIGNAL PEPTIDASE COMPLEX SUBUNIT 2"/>
    <property type="match status" value="1"/>
</dbReference>
<evidence type="ECO:0000256" key="1">
    <source>
        <dbReference type="ARBA" id="ARBA00004477"/>
    </source>
</evidence>
<dbReference type="HOGENOM" id="CLU_080518_1_0_1"/>
<dbReference type="EMBL" id="KN832971">
    <property type="protein sequence ID" value="KIM91282.1"/>
    <property type="molecule type" value="Genomic_DNA"/>
</dbReference>
<dbReference type="AlphaFoldDB" id="A0A0C3CNI1"/>
<dbReference type="GO" id="GO:0005787">
    <property type="term" value="C:signal peptidase complex"/>
    <property type="evidence" value="ECO:0007669"/>
    <property type="project" value="InterPro"/>
</dbReference>
<proteinExistence type="inferred from homology"/>
<comment type="similarity">
    <text evidence="2">Belongs to the SPCS2 family.</text>
</comment>
<comment type="function">
    <text evidence="8">Component of the signal peptidase complex (SPC) which catalyzes the cleavage of N-terminal signal sequences from nascent proteins as they are translocated into the lumen of the endoplasmic reticulum. Enhances the enzymatic activity of SPC and facilitates the interactions between different components of the translocation site.</text>
</comment>
<keyword evidence="6 10" id="KW-1133">Transmembrane helix</keyword>
<keyword evidence="12" id="KW-1185">Reference proteome</keyword>
<keyword evidence="4 10" id="KW-0812">Transmembrane</keyword>
<evidence type="ECO:0000256" key="3">
    <source>
        <dbReference type="ARBA" id="ARBA00017057"/>
    </source>
</evidence>
<feature type="transmembrane region" description="Helical" evidence="10">
    <location>
        <begin position="126"/>
        <end position="146"/>
    </location>
</feature>
<dbReference type="Pfam" id="PF06703">
    <property type="entry name" value="SPC25"/>
    <property type="match status" value="1"/>
</dbReference>
<dbReference type="GO" id="GO:0045047">
    <property type="term" value="P:protein targeting to ER"/>
    <property type="evidence" value="ECO:0007669"/>
    <property type="project" value="TreeGrafter"/>
</dbReference>
<dbReference type="InParanoid" id="A0A0C3CNI1"/>
<reference evidence="12" key="2">
    <citation type="submission" date="2015-01" db="EMBL/GenBank/DDBJ databases">
        <title>Evolutionary Origins and Diversification of the Mycorrhizal Mutualists.</title>
        <authorList>
            <consortium name="DOE Joint Genome Institute"/>
            <consortium name="Mycorrhizal Genomics Consortium"/>
            <person name="Kohler A."/>
            <person name="Kuo A."/>
            <person name="Nagy L.G."/>
            <person name="Floudas D."/>
            <person name="Copeland A."/>
            <person name="Barry K.W."/>
            <person name="Cichocki N."/>
            <person name="Veneault-Fourrey C."/>
            <person name="LaButti K."/>
            <person name="Lindquist E.A."/>
            <person name="Lipzen A."/>
            <person name="Lundell T."/>
            <person name="Morin E."/>
            <person name="Murat C."/>
            <person name="Riley R."/>
            <person name="Ohm R."/>
            <person name="Sun H."/>
            <person name="Tunlid A."/>
            <person name="Henrissat B."/>
            <person name="Grigoriev I.V."/>
            <person name="Hibbett D.S."/>
            <person name="Martin F."/>
        </authorList>
    </citation>
    <scope>NUCLEOTIDE SEQUENCE [LARGE SCALE GENOMIC DNA]</scope>
    <source>
        <strain evidence="12">F 1598</strain>
    </source>
</reference>
<evidence type="ECO:0000256" key="6">
    <source>
        <dbReference type="ARBA" id="ARBA00022989"/>
    </source>
</evidence>
<evidence type="ECO:0000256" key="5">
    <source>
        <dbReference type="ARBA" id="ARBA00022824"/>
    </source>
</evidence>
<keyword evidence="7 10" id="KW-0472">Membrane</keyword>
<evidence type="ECO:0000256" key="10">
    <source>
        <dbReference type="SAM" id="Phobius"/>
    </source>
</evidence>
<protein>
    <recommendedName>
        <fullName evidence="3">Signal peptidase complex subunit 2</fullName>
    </recommendedName>
</protein>
<feature type="transmembrane region" description="Helical" evidence="10">
    <location>
        <begin position="96"/>
        <end position="114"/>
    </location>
</feature>
<feature type="region of interest" description="Disordered" evidence="9">
    <location>
        <begin position="1"/>
        <end position="45"/>
    </location>
</feature>
<organism evidence="11 12">
    <name type="scientific">Piloderma croceum (strain F 1598)</name>
    <dbReference type="NCBI Taxonomy" id="765440"/>
    <lineage>
        <taxon>Eukaryota</taxon>
        <taxon>Fungi</taxon>
        <taxon>Dikarya</taxon>
        <taxon>Basidiomycota</taxon>
        <taxon>Agaricomycotina</taxon>
        <taxon>Agaricomycetes</taxon>
        <taxon>Agaricomycetidae</taxon>
        <taxon>Atheliales</taxon>
        <taxon>Atheliaceae</taxon>
        <taxon>Piloderma</taxon>
    </lineage>
</organism>
<comment type="subcellular location">
    <subcellularLocation>
        <location evidence="1">Endoplasmic reticulum membrane</location>
        <topology evidence="1">Multi-pass membrane protein</topology>
    </subcellularLocation>
</comment>
<evidence type="ECO:0000256" key="4">
    <source>
        <dbReference type="ARBA" id="ARBA00022692"/>
    </source>
</evidence>
<evidence type="ECO:0000256" key="2">
    <source>
        <dbReference type="ARBA" id="ARBA00007324"/>
    </source>
</evidence>
<evidence type="ECO:0000256" key="9">
    <source>
        <dbReference type="SAM" id="MobiDB-lite"/>
    </source>
</evidence>
<sequence>MPRIRKQAANGSADRTLSPASNDDSAPPSRSLSSDSLHPPPPGPLSIIITDEEREVIKVNNASLTELKNACDDALKRFLSRPDLFKQQYLHTDVRLALGWSGVGVALFTGLYGWRVEFEKSKPVVWAGLIVYFLLTALQTLYAYFIEGDIVFVGKRKTFSKRIITERLTISSQTEPGRKHTPPAYTLSATYVQSSSGGKSLLARGKASDSKGYNAFFDENGVMHQVALEQFVGALVERVMEGRDT</sequence>
<dbReference type="InterPro" id="IPR009582">
    <property type="entry name" value="Spc2/SPCS2"/>
</dbReference>
<dbReference type="Proteomes" id="UP000054166">
    <property type="component" value="Unassembled WGS sequence"/>
</dbReference>
<feature type="compositionally biased region" description="Low complexity" evidence="9">
    <location>
        <begin position="18"/>
        <end position="37"/>
    </location>
</feature>
<dbReference type="OrthoDB" id="29558at2759"/>
<gene>
    <name evidence="11" type="ORF">PILCRDRAFT_58326</name>
</gene>
<reference evidence="11 12" key="1">
    <citation type="submission" date="2014-04" db="EMBL/GenBank/DDBJ databases">
        <authorList>
            <consortium name="DOE Joint Genome Institute"/>
            <person name="Kuo A."/>
            <person name="Tarkka M."/>
            <person name="Buscot F."/>
            <person name="Kohler A."/>
            <person name="Nagy L.G."/>
            <person name="Floudas D."/>
            <person name="Copeland A."/>
            <person name="Barry K.W."/>
            <person name="Cichocki N."/>
            <person name="Veneault-Fourrey C."/>
            <person name="LaButti K."/>
            <person name="Lindquist E.A."/>
            <person name="Lipzen A."/>
            <person name="Lundell T."/>
            <person name="Morin E."/>
            <person name="Murat C."/>
            <person name="Sun H."/>
            <person name="Tunlid A."/>
            <person name="Henrissat B."/>
            <person name="Grigoriev I.V."/>
            <person name="Hibbett D.S."/>
            <person name="Martin F."/>
            <person name="Nordberg H.P."/>
            <person name="Cantor M.N."/>
            <person name="Hua S.X."/>
        </authorList>
    </citation>
    <scope>NUCLEOTIDE SEQUENCE [LARGE SCALE GENOMIC DNA]</scope>
    <source>
        <strain evidence="11 12">F 1598</strain>
    </source>
</reference>
<keyword evidence="5" id="KW-0256">Endoplasmic reticulum</keyword>
<evidence type="ECO:0000313" key="11">
    <source>
        <dbReference type="EMBL" id="KIM91282.1"/>
    </source>
</evidence>
<dbReference type="STRING" id="765440.A0A0C3CNI1"/>
<evidence type="ECO:0000313" key="12">
    <source>
        <dbReference type="Proteomes" id="UP000054166"/>
    </source>
</evidence>
<accession>A0A0C3CNI1</accession>
<dbReference type="GO" id="GO:0006465">
    <property type="term" value="P:signal peptide processing"/>
    <property type="evidence" value="ECO:0007669"/>
    <property type="project" value="InterPro"/>
</dbReference>